<dbReference type="OrthoDB" id="8192989at2759"/>
<evidence type="ECO:0000256" key="1">
    <source>
        <dbReference type="SAM" id="SignalP"/>
    </source>
</evidence>
<gene>
    <name evidence="2" type="ORF">G9C98_004832</name>
</gene>
<accession>A0A8J5QUN5</accession>
<feature type="chain" id="PRO_5035265741" evidence="1">
    <location>
        <begin position="27"/>
        <end position="104"/>
    </location>
</feature>
<evidence type="ECO:0000313" key="3">
    <source>
        <dbReference type="Proteomes" id="UP000729913"/>
    </source>
</evidence>
<organism evidence="2 3">
    <name type="scientific">Cotesia typhae</name>
    <dbReference type="NCBI Taxonomy" id="2053667"/>
    <lineage>
        <taxon>Eukaryota</taxon>
        <taxon>Metazoa</taxon>
        <taxon>Ecdysozoa</taxon>
        <taxon>Arthropoda</taxon>
        <taxon>Hexapoda</taxon>
        <taxon>Insecta</taxon>
        <taxon>Pterygota</taxon>
        <taxon>Neoptera</taxon>
        <taxon>Endopterygota</taxon>
        <taxon>Hymenoptera</taxon>
        <taxon>Apocrita</taxon>
        <taxon>Ichneumonoidea</taxon>
        <taxon>Braconidae</taxon>
        <taxon>Microgastrinae</taxon>
        <taxon>Cotesia</taxon>
    </lineage>
</organism>
<reference evidence="2" key="1">
    <citation type="submission" date="2020-03" db="EMBL/GenBank/DDBJ databases">
        <authorList>
            <person name="Chebbi M.A."/>
            <person name="Drezen J.M."/>
        </authorList>
    </citation>
    <scope>NUCLEOTIDE SEQUENCE</scope>
    <source>
        <tissue evidence="2">Whole body</tissue>
    </source>
</reference>
<protein>
    <submittedName>
        <fullName evidence="2">Uncharacterized protein</fullName>
    </submittedName>
</protein>
<sequence>MVFVINMRVFKTIFILLIAFTSLVQAGPASFLRLEHRTDDDSLSLPMDNLEFSTTNSSSTILPLQDTYDQRQNGTENYQIHASRQTCQLPYTIPTKNFTALNLP</sequence>
<evidence type="ECO:0000313" key="2">
    <source>
        <dbReference type="EMBL" id="KAG8036252.1"/>
    </source>
</evidence>
<name>A0A8J5QUN5_9HYME</name>
<feature type="signal peptide" evidence="1">
    <location>
        <begin position="1"/>
        <end position="26"/>
    </location>
</feature>
<dbReference type="AlphaFoldDB" id="A0A8J5QUN5"/>
<keyword evidence="3" id="KW-1185">Reference proteome</keyword>
<keyword evidence="1" id="KW-0732">Signal</keyword>
<comment type="caution">
    <text evidence="2">The sequence shown here is derived from an EMBL/GenBank/DDBJ whole genome shotgun (WGS) entry which is preliminary data.</text>
</comment>
<dbReference type="Proteomes" id="UP000729913">
    <property type="component" value="Unassembled WGS sequence"/>
</dbReference>
<reference evidence="2" key="2">
    <citation type="submission" date="2021-04" db="EMBL/GenBank/DDBJ databases">
        <title>Genome-wide patterns of bracovirus chromosomal integration into multiple host tissues during parasitism.</title>
        <authorList>
            <person name="Chebbi M.A.C."/>
        </authorList>
    </citation>
    <scope>NUCLEOTIDE SEQUENCE</scope>
    <source>
        <tissue evidence="2">Whole body</tissue>
    </source>
</reference>
<dbReference type="EMBL" id="JAAOIC020000049">
    <property type="protein sequence ID" value="KAG8036252.1"/>
    <property type="molecule type" value="Genomic_DNA"/>
</dbReference>
<proteinExistence type="predicted"/>